<gene>
    <name evidence="1" type="ORF">PCOR1329_LOCUS84046</name>
</gene>
<dbReference type="Proteomes" id="UP001189429">
    <property type="component" value="Unassembled WGS sequence"/>
</dbReference>
<proteinExistence type="predicted"/>
<evidence type="ECO:0000313" key="2">
    <source>
        <dbReference type="Proteomes" id="UP001189429"/>
    </source>
</evidence>
<evidence type="ECO:0000313" key="1">
    <source>
        <dbReference type="EMBL" id="CAK0909691.1"/>
    </source>
</evidence>
<comment type="caution">
    <text evidence="1">The sequence shown here is derived from an EMBL/GenBank/DDBJ whole genome shotgun (WGS) entry which is preliminary data.</text>
</comment>
<accession>A0ABN9YD94</accession>
<organism evidence="1 2">
    <name type="scientific">Prorocentrum cordatum</name>
    <dbReference type="NCBI Taxonomy" id="2364126"/>
    <lineage>
        <taxon>Eukaryota</taxon>
        <taxon>Sar</taxon>
        <taxon>Alveolata</taxon>
        <taxon>Dinophyceae</taxon>
        <taxon>Prorocentrales</taxon>
        <taxon>Prorocentraceae</taxon>
        <taxon>Prorocentrum</taxon>
    </lineage>
</organism>
<reference evidence="1" key="1">
    <citation type="submission" date="2023-10" db="EMBL/GenBank/DDBJ databases">
        <authorList>
            <person name="Chen Y."/>
            <person name="Shah S."/>
            <person name="Dougan E. K."/>
            <person name="Thang M."/>
            <person name="Chan C."/>
        </authorList>
    </citation>
    <scope>NUCLEOTIDE SEQUENCE [LARGE SCALE GENOMIC DNA]</scope>
</reference>
<sequence length="161" mass="17550">MSLRTFTQEGKTHTDTMLANMENPFICVYLFVCPGAPLRRRCEWDAALGLAEKVSDECAEADSTRSDAEPARRCAEQRRAPGAQMDCMSADLLMLWGGRPARPTPSPSSRVGKAIFPRAALAASSNTLPRVRALPSSRPSYSTSFDVGVHVATQIGERFDT</sequence>
<dbReference type="EMBL" id="CAUYUJ010022242">
    <property type="protein sequence ID" value="CAK0909691.1"/>
    <property type="molecule type" value="Genomic_DNA"/>
</dbReference>
<protein>
    <submittedName>
        <fullName evidence="1">Uncharacterized protein</fullName>
    </submittedName>
</protein>
<name>A0ABN9YD94_9DINO</name>
<keyword evidence="2" id="KW-1185">Reference proteome</keyword>